<proteinExistence type="inferred from homology"/>
<organism evidence="12 13">
    <name type="scientific">Mangrovivirga cuniculi</name>
    <dbReference type="NCBI Taxonomy" id="2715131"/>
    <lineage>
        <taxon>Bacteria</taxon>
        <taxon>Pseudomonadati</taxon>
        <taxon>Bacteroidota</taxon>
        <taxon>Cytophagia</taxon>
        <taxon>Cytophagales</taxon>
        <taxon>Mangrovivirgaceae</taxon>
        <taxon>Mangrovivirga</taxon>
    </lineage>
</organism>
<keyword evidence="6" id="KW-0378">Hydrolase</keyword>
<dbReference type="Proteomes" id="UP000298616">
    <property type="component" value="Chromosome"/>
</dbReference>
<name>A0A4D7JFD7_9BACT</name>
<feature type="transmembrane region" description="Helical" evidence="10">
    <location>
        <begin position="54"/>
        <end position="73"/>
    </location>
</feature>
<evidence type="ECO:0000256" key="5">
    <source>
        <dbReference type="ARBA" id="ARBA00022692"/>
    </source>
</evidence>
<evidence type="ECO:0000256" key="2">
    <source>
        <dbReference type="ARBA" id="ARBA00004141"/>
    </source>
</evidence>
<feature type="transmembrane region" description="Helical" evidence="10">
    <location>
        <begin position="273"/>
        <end position="290"/>
    </location>
</feature>
<keyword evidence="4 12" id="KW-0645">Protease</keyword>
<sequence>MTGNHFSAKDIIKHLALFLLTFGAAVLAGVFWVKGKPVSMITEWTGHDWYSGFMYAWPFLLFLTVHEFGHFFTAIKHKVKTTLPFYIPFPPLPYLLPITIGTMGAVIRLKGLVKSRKEYFDIGVAGPLAGFVIAFGLLWYGYTHLPPQEYQYEIHPEYNVEGKGFNFRPEADENTIDILVGDNLLSLFFENYVVDQPELLPNKHELFHYPFLFVGYLALIFTALNLLPIGQLDGGHVLFGLFGRKLQGKLSLGFYLLFILYAGIGFINSRQGISDLMLAVPLYLLFLYFIMGRVSKDPMTKIIIAIGIYTVQYFINFYFPDIKGYSGWLFFGLIIGRFIGIYHPPAIYNKPLSPWRKVIGWIAIFIFIISFSPQPLVIA</sequence>
<evidence type="ECO:0000256" key="3">
    <source>
        <dbReference type="ARBA" id="ARBA00007931"/>
    </source>
</evidence>
<dbReference type="InterPro" id="IPR044838">
    <property type="entry name" value="EGY1-like"/>
</dbReference>
<dbReference type="KEGG" id="fpf:DCC35_09285"/>
<dbReference type="CDD" id="cd06160">
    <property type="entry name" value="S2P-M50_like_2"/>
    <property type="match status" value="1"/>
</dbReference>
<feature type="transmembrane region" description="Helical" evidence="10">
    <location>
        <begin position="12"/>
        <end position="33"/>
    </location>
</feature>
<evidence type="ECO:0000256" key="1">
    <source>
        <dbReference type="ARBA" id="ARBA00001947"/>
    </source>
</evidence>
<feature type="transmembrane region" description="Helical" evidence="10">
    <location>
        <begin position="250"/>
        <end position="267"/>
    </location>
</feature>
<evidence type="ECO:0000256" key="8">
    <source>
        <dbReference type="ARBA" id="ARBA00022989"/>
    </source>
</evidence>
<feature type="transmembrane region" description="Helical" evidence="10">
    <location>
        <begin position="358"/>
        <end position="378"/>
    </location>
</feature>
<keyword evidence="5 10" id="KW-0812">Transmembrane</keyword>
<feature type="transmembrane region" description="Helical" evidence="10">
    <location>
        <begin position="302"/>
        <end position="319"/>
    </location>
</feature>
<comment type="cofactor">
    <cofactor evidence="1">
        <name>Zn(2+)</name>
        <dbReference type="ChEBI" id="CHEBI:29105"/>
    </cofactor>
</comment>
<dbReference type="PANTHER" id="PTHR31412">
    <property type="entry name" value="ZINC METALLOPROTEASE EGY1"/>
    <property type="match status" value="1"/>
</dbReference>
<dbReference type="GO" id="GO:0006508">
    <property type="term" value="P:proteolysis"/>
    <property type="evidence" value="ECO:0007669"/>
    <property type="project" value="UniProtKB-KW"/>
</dbReference>
<protein>
    <submittedName>
        <fullName evidence="12">Site-2 protease family protein</fullName>
    </submittedName>
</protein>
<evidence type="ECO:0000256" key="6">
    <source>
        <dbReference type="ARBA" id="ARBA00022801"/>
    </source>
</evidence>
<feature type="transmembrane region" description="Helical" evidence="10">
    <location>
        <begin position="325"/>
        <end position="346"/>
    </location>
</feature>
<evidence type="ECO:0000259" key="11">
    <source>
        <dbReference type="Pfam" id="PF02163"/>
    </source>
</evidence>
<dbReference type="Pfam" id="PF02163">
    <property type="entry name" value="Peptidase_M50"/>
    <property type="match status" value="1"/>
</dbReference>
<keyword evidence="9 10" id="KW-0472">Membrane</keyword>
<dbReference type="OrthoDB" id="921763at2"/>
<feature type="transmembrane region" description="Helical" evidence="10">
    <location>
        <begin position="119"/>
        <end position="142"/>
    </location>
</feature>
<dbReference type="GO" id="GO:0016020">
    <property type="term" value="C:membrane"/>
    <property type="evidence" value="ECO:0007669"/>
    <property type="project" value="UniProtKB-SubCell"/>
</dbReference>
<comment type="similarity">
    <text evidence="3">Belongs to the peptidase M50B family.</text>
</comment>
<dbReference type="PANTHER" id="PTHR31412:SF0">
    <property type="entry name" value="ZINC METALLOPROTEASE EGY1, CHLOROPLASTIC-RELATED"/>
    <property type="match status" value="1"/>
</dbReference>
<evidence type="ECO:0000256" key="4">
    <source>
        <dbReference type="ARBA" id="ARBA00022670"/>
    </source>
</evidence>
<dbReference type="RefSeq" id="WP_137090509.1">
    <property type="nucleotide sequence ID" value="NZ_CP028923.1"/>
</dbReference>
<comment type="subcellular location">
    <subcellularLocation>
        <location evidence="2">Membrane</location>
        <topology evidence="2">Multi-pass membrane protein</topology>
    </subcellularLocation>
</comment>
<evidence type="ECO:0000256" key="9">
    <source>
        <dbReference type="ARBA" id="ARBA00023136"/>
    </source>
</evidence>
<feature type="domain" description="Peptidase M50" evidence="11">
    <location>
        <begin position="58"/>
        <end position="244"/>
    </location>
</feature>
<evidence type="ECO:0000313" key="12">
    <source>
        <dbReference type="EMBL" id="QCK14919.1"/>
    </source>
</evidence>
<keyword evidence="13" id="KW-1185">Reference proteome</keyword>
<dbReference type="AlphaFoldDB" id="A0A4D7JFD7"/>
<dbReference type="GO" id="GO:0008233">
    <property type="term" value="F:peptidase activity"/>
    <property type="evidence" value="ECO:0007669"/>
    <property type="project" value="UniProtKB-KW"/>
</dbReference>
<feature type="transmembrane region" description="Helical" evidence="10">
    <location>
        <begin position="207"/>
        <end position="229"/>
    </location>
</feature>
<evidence type="ECO:0000313" key="13">
    <source>
        <dbReference type="Proteomes" id="UP000298616"/>
    </source>
</evidence>
<keyword evidence="8 10" id="KW-1133">Transmembrane helix</keyword>
<evidence type="ECO:0000256" key="7">
    <source>
        <dbReference type="ARBA" id="ARBA00022946"/>
    </source>
</evidence>
<keyword evidence="7" id="KW-0809">Transit peptide</keyword>
<dbReference type="InterPro" id="IPR008915">
    <property type="entry name" value="Peptidase_M50"/>
</dbReference>
<reference evidence="12 13" key="1">
    <citation type="submission" date="2018-04" db="EMBL/GenBank/DDBJ databases">
        <title>Complete genome uncultured novel isolate.</title>
        <authorList>
            <person name="Merlino G."/>
        </authorList>
    </citation>
    <scope>NUCLEOTIDE SEQUENCE [LARGE SCALE GENOMIC DNA]</scope>
    <source>
        <strain evidence="13">R1DC9</strain>
    </source>
</reference>
<evidence type="ECO:0000256" key="10">
    <source>
        <dbReference type="SAM" id="Phobius"/>
    </source>
</evidence>
<feature type="transmembrane region" description="Helical" evidence="10">
    <location>
        <begin position="85"/>
        <end position="107"/>
    </location>
</feature>
<accession>A0A4D7JFD7</accession>
<dbReference type="EMBL" id="CP028923">
    <property type="protein sequence ID" value="QCK14919.1"/>
    <property type="molecule type" value="Genomic_DNA"/>
</dbReference>
<gene>
    <name evidence="12" type="ORF">DCC35_09285</name>
</gene>